<dbReference type="PANTHER" id="PTHR13420:SF7">
    <property type="entry name" value="UPF0235 PROTEIN C15ORF40"/>
    <property type="match status" value="1"/>
</dbReference>
<dbReference type="SUPFAM" id="SSF69786">
    <property type="entry name" value="YggU-like"/>
    <property type="match status" value="1"/>
</dbReference>
<dbReference type="Proteomes" id="UP000316238">
    <property type="component" value="Unassembled WGS sequence"/>
</dbReference>
<evidence type="ECO:0000256" key="2">
    <source>
        <dbReference type="HAMAP-Rule" id="MF_00634"/>
    </source>
</evidence>
<dbReference type="SMART" id="SM01152">
    <property type="entry name" value="DUF167"/>
    <property type="match status" value="1"/>
</dbReference>
<comment type="similarity">
    <text evidence="1 2">Belongs to the UPF0235 family.</text>
</comment>
<dbReference type="InterPro" id="IPR036591">
    <property type="entry name" value="YggU-like_sf"/>
</dbReference>
<protein>
    <recommendedName>
        <fullName evidence="2">UPF0235 protein CDV28_12527</fullName>
    </recommendedName>
</protein>
<reference evidence="3" key="1">
    <citation type="submission" date="2017-07" db="EMBL/GenBank/DDBJ databases">
        <title>The cable genome - Insights into the physiology and evolution of filamentous bacteria capable of sulfide oxidation via long distance electron transfer.</title>
        <authorList>
            <person name="Thorup C."/>
            <person name="Bjerg J.T."/>
            <person name="Schreiber L."/>
            <person name="Nielsen L.P."/>
            <person name="Kjeldsen K.U."/>
            <person name="Boesen T."/>
            <person name="Boggild A."/>
            <person name="Meysman F."/>
            <person name="Geelhoed J."/>
            <person name="Schramm A."/>
        </authorList>
    </citation>
    <scope>NUCLEOTIDE SEQUENCE [LARGE SCALE GENOMIC DNA]</scope>
    <source>
        <strain evidence="3">GS</strain>
    </source>
</reference>
<dbReference type="HAMAP" id="MF_00634">
    <property type="entry name" value="UPF0235"/>
    <property type="match status" value="1"/>
</dbReference>
<sequence>MKPLRPALPCLQARPDGSLLLSLHVQPGAARTELAGLHGDALKLRLAAPPIDGRANKAVIDFIAELLHLPKSAVIIKSGLANRAKKLLLTGIAEHEARSLLEQNRGSLTS</sequence>
<evidence type="ECO:0000256" key="1">
    <source>
        <dbReference type="ARBA" id="ARBA00010364"/>
    </source>
</evidence>
<keyword evidence="4" id="KW-1185">Reference proteome</keyword>
<dbReference type="InterPro" id="IPR003746">
    <property type="entry name" value="DUF167"/>
</dbReference>
<gene>
    <name evidence="3" type="ORF">CDV28_12527</name>
</gene>
<name>A0A521G0H8_9BACT</name>
<dbReference type="PANTHER" id="PTHR13420">
    <property type="entry name" value="UPF0235 PROTEIN C15ORF40"/>
    <property type="match status" value="1"/>
</dbReference>
<dbReference type="GO" id="GO:0005737">
    <property type="term" value="C:cytoplasm"/>
    <property type="evidence" value="ECO:0007669"/>
    <property type="project" value="TreeGrafter"/>
</dbReference>
<dbReference type="Pfam" id="PF02594">
    <property type="entry name" value="DUF167"/>
    <property type="match status" value="1"/>
</dbReference>
<dbReference type="AlphaFoldDB" id="A0A521G0H8"/>
<accession>A0A521G0H8</accession>
<evidence type="ECO:0000313" key="3">
    <source>
        <dbReference type="EMBL" id="TAA74495.1"/>
    </source>
</evidence>
<dbReference type="EMBL" id="NQJD01000025">
    <property type="protein sequence ID" value="TAA74495.1"/>
    <property type="molecule type" value="Genomic_DNA"/>
</dbReference>
<proteinExistence type="inferred from homology"/>
<dbReference type="NCBIfam" id="TIGR00251">
    <property type="entry name" value="DUF167 family protein"/>
    <property type="match status" value="1"/>
</dbReference>
<comment type="caution">
    <text evidence="3">The sequence shown here is derived from an EMBL/GenBank/DDBJ whole genome shotgun (WGS) entry which is preliminary data.</text>
</comment>
<dbReference type="Gene3D" id="3.30.1200.10">
    <property type="entry name" value="YggU-like"/>
    <property type="match status" value="1"/>
</dbReference>
<evidence type="ECO:0000313" key="4">
    <source>
        <dbReference type="Proteomes" id="UP000316238"/>
    </source>
</evidence>
<organism evidence="3 4">
    <name type="scientific">Candidatus Electronema aureum</name>
    <dbReference type="NCBI Taxonomy" id="2005002"/>
    <lineage>
        <taxon>Bacteria</taxon>
        <taxon>Pseudomonadati</taxon>
        <taxon>Thermodesulfobacteriota</taxon>
        <taxon>Desulfobulbia</taxon>
        <taxon>Desulfobulbales</taxon>
        <taxon>Desulfobulbaceae</taxon>
        <taxon>Candidatus Electronema</taxon>
    </lineage>
</organism>